<evidence type="ECO:0000313" key="3">
    <source>
        <dbReference type="Proteomes" id="UP000569329"/>
    </source>
</evidence>
<comment type="caution">
    <text evidence="2">The sequence shown here is derived from an EMBL/GenBank/DDBJ whole genome shotgun (WGS) entry which is preliminary data.</text>
</comment>
<proteinExistence type="predicted"/>
<dbReference type="AlphaFoldDB" id="A0A839E8K0"/>
<keyword evidence="3" id="KW-1185">Reference proteome</keyword>
<feature type="region of interest" description="Disordered" evidence="1">
    <location>
        <begin position="1"/>
        <end position="28"/>
    </location>
</feature>
<dbReference type="EMBL" id="JACGWZ010000008">
    <property type="protein sequence ID" value="MBA8827601.1"/>
    <property type="molecule type" value="Genomic_DNA"/>
</dbReference>
<reference evidence="2 3" key="1">
    <citation type="submission" date="2020-07" db="EMBL/GenBank/DDBJ databases">
        <title>Sequencing the genomes of 1000 actinobacteria strains.</title>
        <authorList>
            <person name="Klenk H.-P."/>
        </authorList>
    </citation>
    <scope>NUCLEOTIDE SEQUENCE [LARGE SCALE GENOMIC DNA]</scope>
    <source>
        <strain evidence="2 3">DSM 45975</strain>
    </source>
</reference>
<evidence type="ECO:0000256" key="1">
    <source>
        <dbReference type="SAM" id="MobiDB-lite"/>
    </source>
</evidence>
<accession>A0A839E8K0</accession>
<organism evidence="2 3">
    <name type="scientific">Halosaccharopolyspora lacisalsi</name>
    <dbReference type="NCBI Taxonomy" id="1000566"/>
    <lineage>
        <taxon>Bacteria</taxon>
        <taxon>Bacillati</taxon>
        <taxon>Actinomycetota</taxon>
        <taxon>Actinomycetes</taxon>
        <taxon>Pseudonocardiales</taxon>
        <taxon>Pseudonocardiaceae</taxon>
        <taxon>Halosaccharopolyspora</taxon>
    </lineage>
</organism>
<evidence type="ECO:0000313" key="2">
    <source>
        <dbReference type="EMBL" id="MBA8827601.1"/>
    </source>
</evidence>
<sequence>MSHPHTVHNLSTACGQLARPGDIPVPRP</sequence>
<name>A0A839E8K0_9PSEU</name>
<gene>
    <name evidence="2" type="ORF">FHX42_004997</name>
</gene>
<dbReference type="Proteomes" id="UP000569329">
    <property type="component" value="Unassembled WGS sequence"/>
</dbReference>
<protein>
    <submittedName>
        <fullName evidence="2">Uncharacterized protein</fullName>
    </submittedName>
</protein>